<dbReference type="Proteomes" id="UP000315003">
    <property type="component" value="Chromosome"/>
</dbReference>
<keyword evidence="6" id="KW-1185">Reference proteome</keyword>
<evidence type="ECO:0000256" key="1">
    <source>
        <dbReference type="ARBA" id="ARBA00004196"/>
    </source>
</evidence>
<comment type="subcellular location">
    <subcellularLocation>
        <location evidence="1">Cell envelope</location>
    </subcellularLocation>
</comment>
<dbReference type="InterPro" id="IPR050465">
    <property type="entry name" value="UPF0194_transport"/>
</dbReference>
<reference evidence="5 6" key="1">
    <citation type="submission" date="2019-02" db="EMBL/GenBank/DDBJ databases">
        <title>Deep-cultivation of Planctomycetes and their phenomic and genomic characterization uncovers novel biology.</title>
        <authorList>
            <person name="Wiegand S."/>
            <person name="Jogler M."/>
            <person name="Boedeker C."/>
            <person name="Pinto D."/>
            <person name="Vollmers J."/>
            <person name="Rivas-Marin E."/>
            <person name="Kohn T."/>
            <person name="Peeters S.H."/>
            <person name="Heuer A."/>
            <person name="Rast P."/>
            <person name="Oberbeckmann S."/>
            <person name="Bunk B."/>
            <person name="Jeske O."/>
            <person name="Meyerdierks A."/>
            <person name="Storesund J.E."/>
            <person name="Kallscheuer N."/>
            <person name="Luecker S."/>
            <person name="Lage O.M."/>
            <person name="Pohl T."/>
            <person name="Merkel B.J."/>
            <person name="Hornburger P."/>
            <person name="Mueller R.-W."/>
            <person name="Bruemmer F."/>
            <person name="Labrenz M."/>
            <person name="Spormann A.M."/>
            <person name="Op den Camp H."/>
            <person name="Overmann J."/>
            <person name="Amann R."/>
            <person name="Jetten M.S.M."/>
            <person name="Mascher T."/>
            <person name="Medema M.H."/>
            <person name="Devos D.P."/>
            <person name="Kaster A.-K."/>
            <person name="Ovreas L."/>
            <person name="Rohde M."/>
            <person name="Galperin M.Y."/>
            <person name="Jogler C."/>
        </authorList>
    </citation>
    <scope>NUCLEOTIDE SEQUENCE [LARGE SCALE GENOMIC DNA]</scope>
    <source>
        <strain evidence="5 6">SV_7m_r</strain>
    </source>
</reference>
<evidence type="ECO:0000259" key="4">
    <source>
        <dbReference type="Pfam" id="PF25881"/>
    </source>
</evidence>
<protein>
    <submittedName>
        <fullName evidence="5">Multidrug resistance protein MdtN</fullName>
    </submittedName>
</protein>
<dbReference type="Gene3D" id="2.40.30.170">
    <property type="match status" value="1"/>
</dbReference>
<evidence type="ECO:0000256" key="3">
    <source>
        <dbReference type="SAM" id="MobiDB-lite"/>
    </source>
</evidence>
<dbReference type="Gene3D" id="1.10.287.470">
    <property type="entry name" value="Helix hairpin bin"/>
    <property type="match status" value="1"/>
</dbReference>
<dbReference type="OrthoDB" id="272547at2"/>
<dbReference type="AlphaFoldDB" id="A0A517SXP6"/>
<evidence type="ECO:0000313" key="6">
    <source>
        <dbReference type="Proteomes" id="UP000315003"/>
    </source>
</evidence>
<dbReference type="PANTHER" id="PTHR32347:SF27">
    <property type="entry name" value="RND EFFLUX PUMP MEMBRANE FUSION PROTEIN BARREL-SANDWICH DOMAIN-CONTAINING PROTEIN"/>
    <property type="match status" value="1"/>
</dbReference>
<accession>A0A517SXP6</accession>
<dbReference type="Gene3D" id="2.40.50.100">
    <property type="match status" value="1"/>
</dbReference>
<feature type="region of interest" description="Disordered" evidence="3">
    <location>
        <begin position="54"/>
        <end position="82"/>
    </location>
</feature>
<evidence type="ECO:0000313" key="5">
    <source>
        <dbReference type="EMBL" id="QDT60926.1"/>
    </source>
</evidence>
<gene>
    <name evidence="5" type="primary">mdtN</name>
    <name evidence="5" type="ORF">SV7mr_34550</name>
</gene>
<proteinExistence type="predicted"/>
<dbReference type="GO" id="GO:0030313">
    <property type="term" value="C:cell envelope"/>
    <property type="evidence" value="ECO:0007669"/>
    <property type="project" value="UniProtKB-SubCell"/>
</dbReference>
<dbReference type="EMBL" id="CP036272">
    <property type="protein sequence ID" value="QDT60926.1"/>
    <property type="molecule type" value="Genomic_DNA"/>
</dbReference>
<sequence length="383" mass="41997">MKQFTHAVVLALLSTSLLITFDQYFQRHSLQQTNLNMILGFLKSAATADIAPTTEGSIQTAEPPASPFEASKRNSGQSVKSRVHAAGHVQGVTETIALYPMFPGAVSEVFVKRGQEVSQGTPLLEIEAARYQAAVELAEAEFQVALAAEQELIHGARDSEIEAARQQMMAAQATQQNSQVRWKRAELLWKQRAISEQDYDDVREQMLAAQANLIAAQEKLETISAPPRDFELHMATAKVKAAKAKLDTAKIDLDDCTITAPSDGTVLGIDVHPGDWISPNQALAPIYYCDLTDALVLAEVAEHDALKVEPGQSVTVTCDADSLWDCPGKVIEVAPRMKPKRIVGGWAGERYESFTRRVWIKLQTRRKLPIGLPVEVMIDVVGN</sequence>
<dbReference type="PANTHER" id="PTHR32347">
    <property type="entry name" value="EFFLUX SYSTEM COMPONENT YKNX-RELATED"/>
    <property type="match status" value="1"/>
</dbReference>
<name>A0A517SXP6_9BACT</name>
<dbReference type="Pfam" id="PF25881">
    <property type="entry name" value="HH_YBHG"/>
    <property type="match status" value="1"/>
</dbReference>
<dbReference type="InterPro" id="IPR059052">
    <property type="entry name" value="HH_YbhG-like"/>
</dbReference>
<dbReference type="SUPFAM" id="SSF111369">
    <property type="entry name" value="HlyD-like secretion proteins"/>
    <property type="match status" value="2"/>
</dbReference>
<dbReference type="RefSeq" id="WP_145274344.1">
    <property type="nucleotide sequence ID" value="NZ_CP036272.1"/>
</dbReference>
<organism evidence="5 6">
    <name type="scientific">Stieleria bergensis</name>
    <dbReference type="NCBI Taxonomy" id="2528025"/>
    <lineage>
        <taxon>Bacteria</taxon>
        <taxon>Pseudomonadati</taxon>
        <taxon>Planctomycetota</taxon>
        <taxon>Planctomycetia</taxon>
        <taxon>Pirellulales</taxon>
        <taxon>Pirellulaceae</taxon>
        <taxon>Stieleria</taxon>
    </lineage>
</organism>
<evidence type="ECO:0000256" key="2">
    <source>
        <dbReference type="ARBA" id="ARBA00023054"/>
    </source>
</evidence>
<feature type="domain" description="YbhG-like alpha-helical hairpin" evidence="4">
    <location>
        <begin position="129"/>
        <end position="255"/>
    </location>
</feature>
<keyword evidence="2" id="KW-0175">Coiled coil</keyword>